<proteinExistence type="predicted"/>
<dbReference type="GO" id="GO:0005975">
    <property type="term" value="P:carbohydrate metabolic process"/>
    <property type="evidence" value="ECO:0007669"/>
    <property type="project" value="UniProtKB-ARBA"/>
</dbReference>
<sequence length="250" mass="26295">MPDSTLYDTTAPSVGSVALAHQRLIRLKILGVFINITGDINNLALNPSPIKVAREVYGQKGRTSEDIIGYNYAPTFNVEVVRDPVTKQIVAAQAWFKDLVAAAFSTGADNKREFQLFTDALDEAMPVLQGTFSVAYSEANTGYADKGVVTFTLNSNGVVPQIASPLATTAVPILESATPPGLAPGDLIRVRGYKLGTTVSATIKAIPVVKFRIDDDNSVILLIPAAVTGSSPIIVTNSAGASTALPYTAA</sequence>
<dbReference type="Gene3D" id="2.60.40.10">
    <property type="entry name" value="Immunoglobulins"/>
    <property type="match status" value="1"/>
</dbReference>
<reference evidence="1" key="1">
    <citation type="submission" date="2024-06" db="EMBL/GenBank/DDBJ databases">
        <title>Draft genome sequence of Microbacterium sp. strain A8/3-1, isolated from Oxytropis tragacanthoides Fisch. ex DC. Root nodules in the Altai region of Russia.</title>
        <authorList>
            <person name="Sazanova A."/>
            <person name="Guro P."/>
            <person name="Kuznetsova I."/>
            <person name="Belimov A."/>
            <person name="Safronova V."/>
        </authorList>
    </citation>
    <scope>NUCLEOTIDE SEQUENCE</scope>
    <source>
        <strain evidence="1">A8/3-1</strain>
    </source>
</reference>
<dbReference type="RefSeq" id="WP_350351878.1">
    <property type="nucleotide sequence ID" value="NZ_CP158357.1"/>
</dbReference>
<gene>
    <name evidence="1" type="ORF">ABS642_00755</name>
</gene>
<organism evidence="1">
    <name type="scientific">Microbacterium sp. A8/3-1</name>
    <dbReference type="NCBI Taxonomy" id="3160749"/>
    <lineage>
        <taxon>Bacteria</taxon>
        <taxon>Bacillati</taxon>
        <taxon>Actinomycetota</taxon>
        <taxon>Actinomycetes</taxon>
        <taxon>Micrococcales</taxon>
        <taxon>Microbacteriaceae</taxon>
        <taxon>Microbacterium</taxon>
    </lineage>
</organism>
<protein>
    <recommendedName>
        <fullName evidence="2">IPT/TIG domain-containing protein</fullName>
    </recommendedName>
</protein>
<evidence type="ECO:0000313" key="1">
    <source>
        <dbReference type="EMBL" id="XBX78652.1"/>
    </source>
</evidence>
<dbReference type="SUPFAM" id="SSF81296">
    <property type="entry name" value="E set domains"/>
    <property type="match status" value="1"/>
</dbReference>
<name>A0AAU7VW27_9MICO</name>
<accession>A0AAU7VW27</accession>
<dbReference type="EMBL" id="CP158357">
    <property type="protein sequence ID" value="XBX78652.1"/>
    <property type="molecule type" value="Genomic_DNA"/>
</dbReference>
<dbReference type="InterPro" id="IPR013783">
    <property type="entry name" value="Ig-like_fold"/>
</dbReference>
<dbReference type="AlphaFoldDB" id="A0AAU7VW27"/>
<dbReference type="InterPro" id="IPR014756">
    <property type="entry name" value="Ig_E-set"/>
</dbReference>
<evidence type="ECO:0008006" key="2">
    <source>
        <dbReference type="Google" id="ProtNLM"/>
    </source>
</evidence>